<dbReference type="NCBIfam" id="TIGR01549">
    <property type="entry name" value="HAD-SF-IA-v1"/>
    <property type="match status" value="1"/>
</dbReference>
<organism evidence="1 2">
    <name type="scientific">Faecalicoccus pleomorphus</name>
    <dbReference type="NCBI Taxonomy" id="1323"/>
    <lineage>
        <taxon>Bacteria</taxon>
        <taxon>Bacillati</taxon>
        <taxon>Bacillota</taxon>
        <taxon>Erysipelotrichia</taxon>
        <taxon>Erysipelotrichales</taxon>
        <taxon>Erysipelotrichaceae</taxon>
        <taxon>Faecalicoccus</taxon>
    </lineage>
</organism>
<accession>A0A3E3DWF9</accession>
<proteinExistence type="predicted"/>
<dbReference type="RefSeq" id="WP_117447088.1">
    <property type="nucleotide sequence ID" value="NZ_QUSK01000030.1"/>
</dbReference>
<dbReference type="PANTHER" id="PTHR18901:SF38">
    <property type="entry name" value="PSEUDOURIDINE-5'-PHOSPHATASE"/>
    <property type="match status" value="1"/>
</dbReference>
<dbReference type="Gene3D" id="1.10.150.240">
    <property type="entry name" value="Putative phosphatase, domain 2"/>
    <property type="match status" value="1"/>
</dbReference>
<dbReference type="InterPro" id="IPR023198">
    <property type="entry name" value="PGP-like_dom2"/>
</dbReference>
<dbReference type="SFLD" id="SFLDS00003">
    <property type="entry name" value="Haloacid_Dehalogenase"/>
    <property type="match status" value="1"/>
</dbReference>
<dbReference type="AlphaFoldDB" id="A0A3E3DWF9"/>
<comment type="caution">
    <text evidence="1">The sequence shown here is derived from an EMBL/GenBank/DDBJ whole genome shotgun (WGS) entry which is preliminary data.</text>
</comment>
<gene>
    <name evidence="1" type="ORF">DXC78_11150</name>
</gene>
<reference evidence="1 2" key="1">
    <citation type="submission" date="2018-08" db="EMBL/GenBank/DDBJ databases">
        <title>A genome reference for cultivated species of the human gut microbiota.</title>
        <authorList>
            <person name="Zou Y."/>
            <person name="Xue W."/>
            <person name="Luo G."/>
        </authorList>
    </citation>
    <scope>NUCLEOTIDE SEQUENCE [LARGE SCALE GENOMIC DNA]</scope>
    <source>
        <strain evidence="1 2">TF08-11</strain>
    </source>
</reference>
<dbReference type="SFLD" id="SFLDG01135">
    <property type="entry name" value="C1.5.6:_HAD__Beta-PGM__Phospha"/>
    <property type="match status" value="1"/>
</dbReference>
<dbReference type="Pfam" id="PF13419">
    <property type="entry name" value="HAD_2"/>
    <property type="match status" value="1"/>
</dbReference>
<dbReference type="PANTHER" id="PTHR18901">
    <property type="entry name" value="2-DEOXYGLUCOSE-6-PHOSPHATE PHOSPHATASE 2"/>
    <property type="match status" value="1"/>
</dbReference>
<dbReference type="Proteomes" id="UP000260721">
    <property type="component" value="Unassembled WGS sequence"/>
</dbReference>
<dbReference type="InterPro" id="IPR041492">
    <property type="entry name" value="HAD_2"/>
</dbReference>
<dbReference type="SFLD" id="SFLDG01129">
    <property type="entry name" value="C1.5:_HAD__Beta-PGM__Phosphata"/>
    <property type="match status" value="1"/>
</dbReference>
<dbReference type="InterPro" id="IPR006439">
    <property type="entry name" value="HAD-SF_hydro_IA"/>
</dbReference>
<name>A0A3E3DWF9_9FIRM</name>
<protein>
    <submittedName>
        <fullName evidence="1">HAD family phosphatase</fullName>
    </submittedName>
</protein>
<dbReference type="NCBIfam" id="TIGR01509">
    <property type="entry name" value="HAD-SF-IA-v3"/>
    <property type="match status" value="1"/>
</dbReference>
<dbReference type="SUPFAM" id="SSF56784">
    <property type="entry name" value="HAD-like"/>
    <property type="match status" value="1"/>
</dbReference>
<dbReference type="Gene3D" id="3.40.50.1000">
    <property type="entry name" value="HAD superfamily/HAD-like"/>
    <property type="match status" value="1"/>
</dbReference>
<evidence type="ECO:0000313" key="1">
    <source>
        <dbReference type="EMBL" id="RGD73475.1"/>
    </source>
</evidence>
<dbReference type="EMBL" id="QUSK01000030">
    <property type="protein sequence ID" value="RGD73475.1"/>
    <property type="molecule type" value="Genomic_DNA"/>
</dbReference>
<evidence type="ECO:0000313" key="2">
    <source>
        <dbReference type="Proteomes" id="UP000260721"/>
    </source>
</evidence>
<dbReference type="InterPro" id="IPR036412">
    <property type="entry name" value="HAD-like_sf"/>
</dbReference>
<dbReference type="InterPro" id="IPR023214">
    <property type="entry name" value="HAD_sf"/>
</dbReference>
<sequence length="211" mass="24350">MNKIKGIIFDMDGVLIDSEKEYLKLLQGFLKEQGKVYELEELRCLAGASGTLTDDYLYEMLQIPKEITRKRLNRYFDENMMDFKKIFRKEALDVLNYLQQKQIKLALASSSSRKHIEEVLKTCQIDSFFEIVVSGKEFKQSKPNPEIYEFTVRQMGISKQDLLVIEDSTYGILAAKRAGLCVIALKDPVLKFDVSKADYTIDSLSEIMNFI</sequence>